<evidence type="ECO:0000313" key="2">
    <source>
        <dbReference type="EMBL" id="SOQ41602.1"/>
    </source>
</evidence>
<feature type="region of interest" description="Disordered" evidence="1">
    <location>
        <begin position="968"/>
        <end position="1124"/>
    </location>
</feature>
<dbReference type="EMBL" id="ODYU01003185">
    <property type="protein sequence ID" value="SOQ41602.1"/>
    <property type="molecule type" value="Genomic_DNA"/>
</dbReference>
<proteinExistence type="predicted"/>
<feature type="compositionally biased region" description="Basic and acidic residues" evidence="1">
    <location>
        <begin position="1033"/>
        <end position="1078"/>
    </location>
</feature>
<feature type="compositionally biased region" description="Polar residues" evidence="1">
    <location>
        <begin position="1020"/>
        <end position="1032"/>
    </location>
</feature>
<name>A0A2H1VMD4_SPOFR</name>
<organism evidence="2">
    <name type="scientific">Spodoptera frugiperda</name>
    <name type="common">Fall armyworm</name>
    <dbReference type="NCBI Taxonomy" id="7108"/>
    <lineage>
        <taxon>Eukaryota</taxon>
        <taxon>Metazoa</taxon>
        <taxon>Ecdysozoa</taxon>
        <taxon>Arthropoda</taxon>
        <taxon>Hexapoda</taxon>
        <taxon>Insecta</taxon>
        <taxon>Pterygota</taxon>
        <taxon>Neoptera</taxon>
        <taxon>Endopterygota</taxon>
        <taxon>Lepidoptera</taxon>
        <taxon>Glossata</taxon>
        <taxon>Ditrysia</taxon>
        <taxon>Noctuoidea</taxon>
        <taxon>Noctuidae</taxon>
        <taxon>Amphipyrinae</taxon>
        <taxon>Spodoptera</taxon>
    </lineage>
</organism>
<gene>
    <name evidence="2" type="ORF">SFRICE_007132</name>
</gene>
<evidence type="ECO:0000256" key="1">
    <source>
        <dbReference type="SAM" id="MobiDB-lite"/>
    </source>
</evidence>
<feature type="compositionally biased region" description="Basic and acidic residues" evidence="1">
    <location>
        <begin position="968"/>
        <end position="980"/>
    </location>
</feature>
<accession>A0A2H1VMD4</accession>
<reference evidence="2" key="1">
    <citation type="submission" date="2016-07" db="EMBL/GenBank/DDBJ databases">
        <authorList>
            <person name="Bretaudeau A."/>
        </authorList>
    </citation>
    <scope>NUCLEOTIDE SEQUENCE</scope>
    <source>
        <strain evidence="2">Rice</strain>
        <tissue evidence="2">Whole body</tissue>
    </source>
</reference>
<sequence>MQKLTEKTKTLRPSLMPTISIQNIVILEGGDVEAETGLPREQATALATRIETLKENVSPDCKKIIDSSSISKQMQYIRSRRRHELSLKRSNVAAVPIDRIKQQIKTEISGVLSSHNVEAHNKELLVEDIVYALQEFVSRARVAKSNCCGSLQQCNISPSQAEEMSRYLSRKAKSANKLNTTPKLCVTGKAIKLLERIVKRKIKLGTKTPFRTHAPLIMQFDVIRIPMNIILEVKNELKDTLRRSVNHIINDSPLTTSRKRILKNKLNDIVNEDIEDLVLTGKQSINLTRLKTLRQMNEVLLGAPIPKNKKNMFKYKLAEALSKNLNESLLLKTENYKMSLENKHDDDISSPESSLDIYYDAREQESSVLNKTNEGTATYERSKTKRYLIPNHSPVNNNNLYITASTFSNSENRLIFNNSVEQNSAFTSLSNPDIVSHEEEIQYTNQILNIVQNWLDAALITDLTTQQKNKVIAKLTQDIVDRKKYHQISKKAMTPTYTEDLEFLKLQIFRRLNKLMSMYAVKQIMNKTDQMLTSVDEIKVPTMTLPLGSSAVLASETLEKRKKETKPPKSSKIFKSILPQVDVNESLKEEINDVFTKEEIDPDKVKHIEDDIVSELQSIVVKGGDVESTKQNLIEKLMPEANLTREQANVVSGQLIDRAREMSIIAKATDSDLYNKIMKSSTSGRKRRLTEITDDEFINSPEQLHPKQRLYSIGGTHHNINDENVFDEILKKEYIKRRFKDLTSKLVIEVIDNSSISTQHKIDIKEKVLKNIDENINKLPLDSEQERIVLREKILADCLHLIEETMRVDHKNDLANKLRETLASNFEKNYNSIEETISRKPSPKVQLANESQSKMDKQIREVKSIDEYSIDGDQFIDSLSKLINDTIDASTISDPEKKYLKSNITAKLKEDLKNASTDSKTERDEVRDQILKDCNDIVYETSLPINEKQEIMYSLTDALTKHFEALEPSEKAVEHDRDSRPTSSMGTSDDKRPVYTMISRDNRGPSAVKSANKDGRRASPTRTSDNRLSSARRTSEDRASSAKRTSYDRKPSTDTKTSKGKRPSTEDGKRSSARKSVERSTSPKRTSEERSSRAKTTSYDRRPPNDIKMIEDKVSGAMQTSDDRRPLIDMEATEVDPTNTILKHTDSEEDPKSVETGIVYENKPDDKKTLKEKTNEVKEKNGTVDGNVINELENAIVSGDDDDKERQNFKDMLEKKTYLPDSLDDADTEENVLNKKIAKKEFKEALSKDIDDAIDKVSLTDEDQYNLIASLNNKLEEILNKTPFDGENDKDIIKEEIFKDGKEIINDTSLAEDKKRELETFLSDALLPYVELSYEMLINEENDGDIFEPDAASTPPRFSLATEVTQRPECQEYMDELKNCVNEWLETVPIHLEPEDQTTFTNELVKDLVDRLKYRKLSHDTFTKKDEKDNLKYQVFKLLSKVVDAGSLPLVMERTDSLYRRINEIPVPNTLPTVSYAGENG</sequence>
<protein>
    <submittedName>
        <fullName evidence="2">SFRICE_007132</fullName>
    </submittedName>
</protein>
<feature type="compositionally biased region" description="Basic and acidic residues" evidence="1">
    <location>
        <begin position="1085"/>
        <end position="1114"/>
    </location>
</feature>